<dbReference type="PROSITE" id="PS50850">
    <property type="entry name" value="MFS"/>
    <property type="match status" value="1"/>
</dbReference>
<evidence type="ECO:0000256" key="5">
    <source>
        <dbReference type="SAM" id="Phobius"/>
    </source>
</evidence>
<evidence type="ECO:0000256" key="2">
    <source>
        <dbReference type="ARBA" id="ARBA00022692"/>
    </source>
</evidence>
<keyword evidence="3 5" id="KW-1133">Transmembrane helix</keyword>
<keyword evidence="4 5" id="KW-0472">Membrane</keyword>
<comment type="subcellular location">
    <subcellularLocation>
        <location evidence="1">Membrane</location>
        <topology evidence="1">Multi-pass membrane protein</topology>
    </subcellularLocation>
</comment>
<evidence type="ECO:0000259" key="6">
    <source>
        <dbReference type="PROSITE" id="PS50850"/>
    </source>
</evidence>
<dbReference type="Gene3D" id="1.20.1250.20">
    <property type="entry name" value="MFS general substrate transporter like domains"/>
    <property type="match status" value="1"/>
</dbReference>
<feature type="transmembrane region" description="Helical" evidence="5">
    <location>
        <begin position="47"/>
        <end position="69"/>
    </location>
</feature>
<evidence type="ECO:0000256" key="1">
    <source>
        <dbReference type="ARBA" id="ARBA00004141"/>
    </source>
</evidence>
<dbReference type="EMBL" id="JARVKM010000036">
    <property type="protein sequence ID" value="KAK9775245.1"/>
    <property type="molecule type" value="Genomic_DNA"/>
</dbReference>
<dbReference type="PANTHER" id="PTHR42718">
    <property type="entry name" value="MAJOR FACILITATOR SUPERFAMILY MULTIDRUG TRANSPORTER MFSC"/>
    <property type="match status" value="1"/>
</dbReference>
<dbReference type="SUPFAM" id="SSF103473">
    <property type="entry name" value="MFS general substrate transporter"/>
    <property type="match status" value="1"/>
</dbReference>
<keyword evidence="8" id="KW-1185">Reference proteome</keyword>
<dbReference type="InterPro" id="IPR011701">
    <property type="entry name" value="MFS"/>
</dbReference>
<comment type="caution">
    <text evidence="7">The sequence shown here is derived from an EMBL/GenBank/DDBJ whole genome shotgun (WGS) entry which is preliminary data.</text>
</comment>
<sequence>MALGLQKKSLQIILFRALLGIAIAMCLPTAVGLIAHTFPKGPWRNTAFAMNGIGQPLGYALGLVLGGIFTDTIG</sequence>
<feature type="transmembrane region" description="Helical" evidence="5">
    <location>
        <begin position="12"/>
        <end position="35"/>
    </location>
</feature>
<organism evidence="7 8">
    <name type="scientific">Seiridium cardinale</name>
    <dbReference type="NCBI Taxonomy" id="138064"/>
    <lineage>
        <taxon>Eukaryota</taxon>
        <taxon>Fungi</taxon>
        <taxon>Dikarya</taxon>
        <taxon>Ascomycota</taxon>
        <taxon>Pezizomycotina</taxon>
        <taxon>Sordariomycetes</taxon>
        <taxon>Xylariomycetidae</taxon>
        <taxon>Amphisphaeriales</taxon>
        <taxon>Sporocadaceae</taxon>
        <taxon>Seiridium</taxon>
    </lineage>
</organism>
<dbReference type="Pfam" id="PF07690">
    <property type="entry name" value="MFS_1"/>
    <property type="match status" value="1"/>
</dbReference>
<dbReference type="Proteomes" id="UP001465668">
    <property type="component" value="Unassembled WGS sequence"/>
</dbReference>
<accession>A0ABR2XN57</accession>
<keyword evidence="2 5" id="KW-0812">Transmembrane</keyword>
<proteinExistence type="predicted"/>
<dbReference type="InterPro" id="IPR036259">
    <property type="entry name" value="MFS_trans_sf"/>
</dbReference>
<protein>
    <submittedName>
        <fullName evidence="7">Major facilitator superfamily domain-containing protein</fullName>
    </submittedName>
</protein>
<dbReference type="PANTHER" id="PTHR42718:SF10">
    <property type="entry name" value="TRANSPORTER, PUTATIVE (AFU_ORTHOLOGUE AFUA_8G06760)-RELATED"/>
    <property type="match status" value="1"/>
</dbReference>
<evidence type="ECO:0000313" key="8">
    <source>
        <dbReference type="Proteomes" id="UP001465668"/>
    </source>
</evidence>
<evidence type="ECO:0000256" key="4">
    <source>
        <dbReference type="ARBA" id="ARBA00023136"/>
    </source>
</evidence>
<feature type="domain" description="Major facilitator superfamily (MFS) profile" evidence="6">
    <location>
        <begin position="1"/>
        <end position="74"/>
    </location>
</feature>
<evidence type="ECO:0000256" key="3">
    <source>
        <dbReference type="ARBA" id="ARBA00022989"/>
    </source>
</evidence>
<evidence type="ECO:0000313" key="7">
    <source>
        <dbReference type="EMBL" id="KAK9775245.1"/>
    </source>
</evidence>
<name>A0ABR2XN57_9PEZI</name>
<dbReference type="InterPro" id="IPR020846">
    <property type="entry name" value="MFS_dom"/>
</dbReference>
<gene>
    <name evidence="7" type="ORF">SCAR479_08221</name>
</gene>
<reference evidence="7 8" key="1">
    <citation type="submission" date="2024-02" db="EMBL/GenBank/DDBJ databases">
        <title>First draft genome assembly of two strains of Seiridium cardinale.</title>
        <authorList>
            <person name="Emiliani G."/>
            <person name="Scali E."/>
        </authorList>
    </citation>
    <scope>NUCLEOTIDE SEQUENCE [LARGE SCALE GENOMIC DNA]</scope>
    <source>
        <strain evidence="7 8">BM-138-000479</strain>
    </source>
</reference>